<dbReference type="Proteomes" id="UP000729402">
    <property type="component" value="Unassembled WGS sequence"/>
</dbReference>
<reference evidence="1" key="2">
    <citation type="submission" date="2021-02" db="EMBL/GenBank/DDBJ databases">
        <authorList>
            <person name="Kimball J.A."/>
            <person name="Haas M.W."/>
            <person name="Macchietto M."/>
            <person name="Kono T."/>
            <person name="Duquette J."/>
            <person name="Shao M."/>
        </authorList>
    </citation>
    <scope>NUCLEOTIDE SEQUENCE</scope>
    <source>
        <tissue evidence="1">Fresh leaf tissue</tissue>
    </source>
</reference>
<protein>
    <submittedName>
        <fullName evidence="1">Uncharacterized protein</fullName>
    </submittedName>
</protein>
<evidence type="ECO:0000313" key="2">
    <source>
        <dbReference type="Proteomes" id="UP000729402"/>
    </source>
</evidence>
<accession>A0A8J5R3K5</accession>
<gene>
    <name evidence="1" type="ORF">GUJ93_ZPchr0009g1642</name>
</gene>
<evidence type="ECO:0000313" key="1">
    <source>
        <dbReference type="EMBL" id="KAG8050450.1"/>
    </source>
</evidence>
<reference evidence="1" key="1">
    <citation type="journal article" date="2021" name="bioRxiv">
        <title>Whole Genome Assembly and Annotation of Northern Wild Rice, Zizania palustris L., Supports a Whole Genome Duplication in the Zizania Genus.</title>
        <authorList>
            <person name="Haas M."/>
            <person name="Kono T."/>
            <person name="Macchietto M."/>
            <person name="Millas R."/>
            <person name="McGilp L."/>
            <person name="Shao M."/>
            <person name="Duquette J."/>
            <person name="Hirsch C.N."/>
            <person name="Kimball J."/>
        </authorList>
    </citation>
    <scope>NUCLEOTIDE SEQUENCE</scope>
    <source>
        <tissue evidence="1">Fresh leaf tissue</tissue>
    </source>
</reference>
<proteinExistence type="predicted"/>
<name>A0A8J5R3K5_ZIZPA</name>
<dbReference type="AlphaFoldDB" id="A0A8J5R3K5"/>
<sequence length="103" mass="11631">MQEQKLAWLAGVPVNYSNSISNYKPDEGNSLTDHIGMADTRPCLLVGSSLASSRSGRRRTKHVYGMFVWTHGHMAERATASCRHPRRRPVDLYTAEVRYVRVA</sequence>
<keyword evidence="2" id="KW-1185">Reference proteome</keyword>
<comment type="caution">
    <text evidence="1">The sequence shown here is derived from an EMBL/GenBank/DDBJ whole genome shotgun (WGS) entry which is preliminary data.</text>
</comment>
<dbReference type="EMBL" id="JAAALK010000289">
    <property type="protein sequence ID" value="KAG8050450.1"/>
    <property type="molecule type" value="Genomic_DNA"/>
</dbReference>
<organism evidence="1 2">
    <name type="scientific">Zizania palustris</name>
    <name type="common">Northern wild rice</name>
    <dbReference type="NCBI Taxonomy" id="103762"/>
    <lineage>
        <taxon>Eukaryota</taxon>
        <taxon>Viridiplantae</taxon>
        <taxon>Streptophyta</taxon>
        <taxon>Embryophyta</taxon>
        <taxon>Tracheophyta</taxon>
        <taxon>Spermatophyta</taxon>
        <taxon>Magnoliopsida</taxon>
        <taxon>Liliopsida</taxon>
        <taxon>Poales</taxon>
        <taxon>Poaceae</taxon>
        <taxon>BOP clade</taxon>
        <taxon>Oryzoideae</taxon>
        <taxon>Oryzeae</taxon>
        <taxon>Zizaniinae</taxon>
        <taxon>Zizania</taxon>
    </lineage>
</organism>